<dbReference type="Gene3D" id="2.40.30.170">
    <property type="match status" value="1"/>
</dbReference>
<evidence type="ECO:0000256" key="1">
    <source>
        <dbReference type="ARBA" id="ARBA00004377"/>
    </source>
</evidence>
<evidence type="ECO:0000259" key="11">
    <source>
        <dbReference type="Pfam" id="PF25988"/>
    </source>
</evidence>
<evidence type="ECO:0000313" key="13">
    <source>
        <dbReference type="EMBL" id="SNS60876.1"/>
    </source>
</evidence>
<dbReference type="GO" id="GO:0005886">
    <property type="term" value="C:plasma membrane"/>
    <property type="evidence" value="ECO:0007669"/>
    <property type="project" value="UniProtKB-SubCell"/>
</dbReference>
<keyword evidence="6" id="KW-0812">Transmembrane</keyword>
<gene>
    <name evidence="13" type="ORF">SAMN05444352_11116</name>
</gene>
<keyword evidence="10" id="KW-0175">Coiled coil</keyword>
<reference evidence="14" key="1">
    <citation type="submission" date="2017-06" db="EMBL/GenBank/DDBJ databases">
        <authorList>
            <person name="Varghese N."/>
            <person name="Submissions S."/>
        </authorList>
    </citation>
    <scope>NUCLEOTIDE SEQUENCE [LARGE SCALE GENOMIC DNA]</scope>
    <source>
        <strain evidence="14">DSM 22348</strain>
    </source>
</reference>
<keyword evidence="4 9" id="KW-1003">Cell membrane</keyword>
<dbReference type="Pfam" id="PF26002">
    <property type="entry name" value="Beta-barrel_AprE"/>
    <property type="match status" value="1"/>
</dbReference>
<dbReference type="Gene3D" id="2.40.50.100">
    <property type="match status" value="1"/>
</dbReference>
<dbReference type="NCBIfam" id="TIGR01843">
    <property type="entry name" value="type_I_hlyD"/>
    <property type="match status" value="1"/>
</dbReference>
<dbReference type="AlphaFoldDB" id="A0A239FUP1"/>
<proteinExistence type="inferred from homology"/>
<organism evidence="13 14">
    <name type="scientific">Pseudomonas japonica</name>
    <dbReference type="NCBI Taxonomy" id="256466"/>
    <lineage>
        <taxon>Bacteria</taxon>
        <taxon>Pseudomonadati</taxon>
        <taxon>Pseudomonadota</taxon>
        <taxon>Gammaproteobacteria</taxon>
        <taxon>Pseudomonadales</taxon>
        <taxon>Pseudomonadaceae</taxon>
        <taxon>Pseudomonas</taxon>
    </lineage>
</organism>
<feature type="coiled-coil region" evidence="10">
    <location>
        <begin position="264"/>
        <end position="320"/>
    </location>
</feature>
<keyword evidence="14" id="KW-1185">Reference proteome</keyword>
<name>A0A239FUP1_9PSED</name>
<comment type="similarity">
    <text evidence="2 9">Belongs to the membrane fusion protein (MFP) (TC 8.A.1) family.</text>
</comment>
<evidence type="ECO:0000256" key="8">
    <source>
        <dbReference type="ARBA" id="ARBA00023136"/>
    </source>
</evidence>
<dbReference type="InterPro" id="IPR010129">
    <property type="entry name" value="T1SS_HlyD"/>
</dbReference>
<feature type="domain" description="CyaD-like alpha-helical hairpin" evidence="11">
    <location>
        <begin position="127"/>
        <end position="324"/>
    </location>
</feature>
<dbReference type="PRINTS" id="PR01490">
    <property type="entry name" value="RTXTOXIND"/>
</dbReference>
<keyword evidence="3 9" id="KW-0813">Transport</keyword>
<feature type="coiled-coil region" evidence="10">
    <location>
        <begin position="198"/>
        <end position="225"/>
    </location>
</feature>
<evidence type="ECO:0000256" key="6">
    <source>
        <dbReference type="ARBA" id="ARBA00022692"/>
    </source>
</evidence>
<comment type="subcellular location">
    <subcellularLocation>
        <location evidence="1 9">Cell inner membrane</location>
        <topology evidence="1 9">Single-pass membrane protein</topology>
    </subcellularLocation>
</comment>
<dbReference type="Gene3D" id="1.10.287.470">
    <property type="entry name" value="Helix hairpin bin"/>
    <property type="match status" value="1"/>
</dbReference>
<dbReference type="Pfam" id="PF25988">
    <property type="entry name" value="HH_CyaD"/>
    <property type="match status" value="1"/>
</dbReference>
<accession>A0A239FUP1</accession>
<keyword evidence="8" id="KW-0472">Membrane</keyword>
<sequence>MAEPSAKRELWQRYRYAWRQAWRRRKELDAAPRLAHEVQFLPAALALQEQPVHPAPRYIQWVILLFAVLALAWACLGEIEVVATARGKVVASGKSKTIQPSEVAVVKAIRVYDGQEVKAGDVLVELDASVSGADVTRLRSELLAAQVDRARASALLDAIHDNREPGPLAAYLPDAGPEQVQAAQRWLQGQYLEMRSALDQVSAEIDQRSAEIQSARAMLASLQKTLPITRRLAEDYRVLLEQQYVPRHAYLEKQQALLDQERDLAVQQARVVELSASRKEAERRREGTLAQTRRSMLDLQQQAQQQAASLTQELKKAEQRDHLMSLVAPVDGTVQQLAIHTVGGVVTAAQALMVVVPSDQPVEVEAMLENKDVGFVREGQQASVKVETFTFTKYGTVEGEVLSVSNDAIEDEKRGLIYSSRVRLLKDYIRVRDQQVALSPGMSVTVEIKTDRRKVIDYFLSPLQQYVDESLRER</sequence>
<dbReference type="InterPro" id="IPR050739">
    <property type="entry name" value="MFP"/>
</dbReference>
<dbReference type="STRING" id="1215104.GCA_000730585_01942"/>
<keyword evidence="5 9" id="KW-0997">Cell inner membrane</keyword>
<evidence type="ECO:0000256" key="2">
    <source>
        <dbReference type="ARBA" id="ARBA00009477"/>
    </source>
</evidence>
<dbReference type="InterPro" id="IPR059040">
    <property type="entry name" value="HH_CyaD-like"/>
</dbReference>
<protein>
    <recommendedName>
        <fullName evidence="9">Membrane fusion protein (MFP) family protein</fullName>
    </recommendedName>
</protein>
<evidence type="ECO:0000256" key="5">
    <source>
        <dbReference type="ARBA" id="ARBA00022519"/>
    </source>
</evidence>
<feature type="domain" description="AprE-like beta-barrel" evidence="12">
    <location>
        <begin position="364"/>
        <end position="450"/>
    </location>
</feature>
<dbReference type="GO" id="GO:0015031">
    <property type="term" value="P:protein transport"/>
    <property type="evidence" value="ECO:0007669"/>
    <property type="project" value="InterPro"/>
</dbReference>
<evidence type="ECO:0000256" key="3">
    <source>
        <dbReference type="ARBA" id="ARBA00022448"/>
    </source>
</evidence>
<evidence type="ECO:0000256" key="7">
    <source>
        <dbReference type="ARBA" id="ARBA00022989"/>
    </source>
</evidence>
<keyword evidence="7" id="KW-1133">Transmembrane helix</keyword>
<dbReference type="PANTHER" id="PTHR30386">
    <property type="entry name" value="MEMBRANE FUSION SUBUNIT OF EMRAB-TOLC MULTIDRUG EFFLUX PUMP"/>
    <property type="match status" value="1"/>
</dbReference>
<evidence type="ECO:0000259" key="12">
    <source>
        <dbReference type="Pfam" id="PF26002"/>
    </source>
</evidence>
<evidence type="ECO:0000256" key="9">
    <source>
        <dbReference type="RuleBase" id="RU365093"/>
    </source>
</evidence>
<dbReference type="PANTHER" id="PTHR30386:SF27">
    <property type="entry name" value="MEMBRANE FUSION PROTEIN (MFP) FAMILY PROTEIN"/>
    <property type="match status" value="1"/>
</dbReference>
<evidence type="ECO:0000256" key="10">
    <source>
        <dbReference type="SAM" id="Coils"/>
    </source>
</evidence>
<dbReference type="InterPro" id="IPR058982">
    <property type="entry name" value="Beta-barrel_AprE"/>
</dbReference>
<dbReference type="EMBL" id="FZOL01000011">
    <property type="protein sequence ID" value="SNS60876.1"/>
    <property type="molecule type" value="Genomic_DNA"/>
</dbReference>
<evidence type="ECO:0000256" key="4">
    <source>
        <dbReference type="ARBA" id="ARBA00022475"/>
    </source>
</evidence>
<dbReference type="Proteomes" id="UP000198407">
    <property type="component" value="Unassembled WGS sequence"/>
</dbReference>
<evidence type="ECO:0000313" key="14">
    <source>
        <dbReference type="Proteomes" id="UP000198407"/>
    </source>
</evidence>